<dbReference type="Pfam" id="PF00694">
    <property type="entry name" value="Aconitase_C"/>
    <property type="match status" value="1"/>
</dbReference>
<dbReference type="HAMAP" id="MF_01031">
    <property type="entry name" value="LeuD_type1"/>
    <property type="match status" value="1"/>
</dbReference>
<evidence type="ECO:0000256" key="2">
    <source>
        <dbReference type="ARBA" id="ARBA00002695"/>
    </source>
</evidence>
<dbReference type="InterPro" id="IPR004431">
    <property type="entry name" value="3-IsopropMal_deHydase_ssu"/>
</dbReference>
<dbReference type="NCBIfam" id="TIGR00171">
    <property type="entry name" value="leuD"/>
    <property type="match status" value="1"/>
</dbReference>
<evidence type="ECO:0000256" key="5">
    <source>
        <dbReference type="ARBA" id="ARBA00011271"/>
    </source>
</evidence>
<evidence type="ECO:0000256" key="7">
    <source>
        <dbReference type="ARBA" id="ARBA00022605"/>
    </source>
</evidence>
<sequence length="211" mass="23463">MEKFTVHTGLVIPLDRSNVDTDAIIPKQYLKSIQRTGFGPTLFDDCRYLEPGEPGMDHSKRTPNPDFVLNAPRYAGASVLLARENFGCGSSREHAVWALTDYGIQAVIAPSYADIFFNNSFKNGLLPLTLPAEVIDQLFVEAQATEGYQLTVNLEDQQVVTPSGAAFAFSIDDFRKYCLLNGLDDIGLTLQHADDIRAYEAKRKQVAPWLF</sequence>
<comment type="subunit">
    <text evidence="5 10">Heterodimer of LeuC and LeuD.</text>
</comment>
<comment type="function">
    <text evidence="2 10">Catalyzes the isomerization between 2-isopropylmalate and 3-isopropylmalate, via the formation of 2-isopropylmaleate.</text>
</comment>
<dbReference type="CDD" id="cd01577">
    <property type="entry name" value="IPMI_Swivel"/>
    <property type="match status" value="1"/>
</dbReference>
<evidence type="ECO:0000256" key="9">
    <source>
        <dbReference type="ARBA" id="ARBA00023304"/>
    </source>
</evidence>
<feature type="domain" description="Aconitase A/isopropylmalate dehydratase small subunit swivel" evidence="11">
    <location>
        <begin position="1"/>
        <end position="132"/>
    </location>
</feature>
<keyword evidence="13" id="KW-1185">Reference proteome</keyword>
<evidence type="ECO:0000256" key="4">
    <source>
        <dbReference type="ARBA" id="ARBA00009845"/>
    </source>
</evidence>
<comment type="catalytic activity">
    <reaction evidence="1 10">
        <text>(2R,3S)-3-isopropylmalate = (2S)-2-isopropylmalate</text>
        <dbReference type="Rhea" id="RHEA:32287"/>
        <dbReference type="ChEBI" id="CHEBI:1178"/>
        <dbReference type="ChEBI" id="CHEBI:35121"/>
        <dbReference type="EC" id="4.2.1.33"/>
    </reaction>
</comment>
<evidence type="ECO:0000256" key="1">
    <source>
        <dbReference type="ARBA" id="ARBA00000491"/>
    </source>
</evidence>
<evidence type="ECO:0000313" key="12">
    <source>
        <dbReference type="EMBL" id="QTR49963.1"/>
    </source>
</evidence>
<evidence type="ECO:0000256" key="6">
    <source>
        <dbReference type="ARBA" id="ARBA00022430"/>
    </source>
</evidence>
<evidence type="ECO:0000256" key="10">
    <source>
        <dbReference type="HAMAP-Rule" id="MF_01031"/>
    </source>
</evidence>
<dbReference type="Gene3D" id="3.20.19.10">
    <property type="entry name" value="Aconitase, domain 4"/>
    <property type="match status" value="1"/>
</dbReference>
<dbReference type="PANTHER" id="PTHR43345:SF5">
    <property type="entry name" value="3-ISOPROPYLMALATE DEHYDRATASE SMALL SUBUNIT"/>
    <property type="match status" value="1"/>
</dbReference>
<evidence type="ECO:0000259" key="11">
    <source>
        <dbReference type="Pfam" id="PF00694"/>
    </source>
</evidence>
<comment type="pathway">
    <text evidence="3 10">Amino-acid biosynthesis; L-leucine biosynthesis; L-leucine from 3-methyl-2-oxobutanoate: step 2/4.</text>
</comment>
<gene>
    <name evidence="10 12" type="primary">leuD</name>
    <name evidence="12" type="ORF">J8380_17360</name>
</gene>
<dbReference type="InterPro" id="IPR033940">
    <property type="entry name" value="IPMI_Swivel"/>
</dbReference>
<dbReference type="InterPro" id="IPR050075">
    <property type="entry name" value="LeuD"/>
</dbReference>
<comment type="similarity">
    <text evidence="4 10">Belongs to the LeuD family. LeuD type 1 subfamily.</text>
</comment>
<dbReference type="GO" id="GO:0003861">
    <property type="term" value="F:3-isopropylmalate dehydratase activity"/>
    <property type="evidence" value="ECO:0007669"/>
    <property type="project" value="UniProtKB-EC"/>
</dbReference>
<name>A0ABX7X556_9GAMM</name>
<accession>A0ABX7X556</accession>
<proteinExistence type="inferred from homology"/>
<reference evidence="12 13" key="1">
    <citation type="submission" date="2021-04" db="EMBL/GenBank/DDBJ databases">
        <title>Genomics, taxonomy and metabolism of representatives of sulfur bacteria of the genus Thiothrix: Thiothrix fructosivorans QT, Thiothrix unzii A1T and three new species, Thiothrix subterranea sp. nov., Thiothrix litoralis sp. nov. and 'Candidatus Thiothrix anitrata' sp. nov.</title>
        <authorList>
            <person name="Ravin N.V."/>
            <person name="Smolyakov D."/>
            <person name="Rudenko T.S."/>
            <person name="Mardanov A.V."/>
            <person name="Beletsky A.V."/>
            <person name="Markov N.D."/>
            <person name="Fomenkov A.I."/>
            <person name="Roberts R.J."/>
            <person name="Karnachuk O.V."/>
            <person name="Novikov A."/>
            <person name="Grabovich M.Y."/>
        </authorList>
    </citation>
    <scope>NUCLEOTIDE SEQUENCE [LARGE SCALE GENOMIC DNA]</scope>
    <source>
        <strain evidence="12 13">A52</strain>
    </source>
</reference>
<keyword evidence="7 10" id="KW-0028">Amino-acid biosynthesis</keyword>
<dbReference type="RefSeq" id="WP_210226787.1">
    <property type="nucleotide sequence ID" value="NZ_CP072800.1"/>
</dbReference>
<keyword evidence="9 10" id="KW-0100">Branched-chain amino acid biosynthesis</keyword>
<dbReference type="InterPro" id="IPR000573">
    <property type="entry name" value="AconitaseA/IPMdHydase_ssu_swvl"/>
</dbReference>
<dbReference type="EMBL" id="CP072800">
    <property type="protein sequence ID" value="QTR49963.1"/>
    <property type="molecule type" value="Genomic_DNA"/>
</dbReference>
<organism evidence="12 13">
    <name type="scientific">Candidatus Thiothrix anitrata</name>
    <dbReference type="NCBI Taxonomy" id="2823902"/>
    <lineage>
        <taxon>Bacteria</taxon>
        <taxon>Pseudomonadati</taxon>
        <taxon>Pseudomonadota</taxon>
        <taxon>Gammaproteobacteria</taxon>
        <taxon>Thiotrichales</taxon>
        <taxon>Thiotrichaceae</taxon>
        <taxon>Thiothrix</taxon>
    </lineage>
</organism>
<keyword evidence="6 10" id="KW-0432">Leucine biosynthesis</keyword>
<protein>
    <recommendedName>
        <fullName evidence="10">3-isopropylmalate dehydratase small subunit</fullName>
        <ecNumber evidence="10">4.2.1.33</ecNumber>
    </recommendedName>
    <alternativeName>
        <fullName evidence="10">Alpha-IPM isomerase</fullName>
        <shortName evidence="10">IPMI</shortName>
    </alternativeName>
    <alternativeName>
        <fullName evidence="10">Isopropylmalate isomerase</fullName>
    </alternativeName>
</protein>
<dbReference type="Proteomes" id="UP000672027">
    <property type="component" value="Chromosome"/>
</dbReference>
<dbReference type="InterPro" id="IPR015928">
    <property type="entry name" value="Aconitase/3IPM_dehydase_swvl"/>
</dbReference>
<evidence type="ECO:0000313" key="13">
    <source>
        <dbReference type="Proteomes" id="UP000672027"/>
    </source>
</evidence>
<dbReference type="PANTHER" id="PTHR43345">
    <property type="entry name" value="3-ISOPROPYLMALATE DEHYDRATASE SMALL SUBUNIT 2-RELATED-RELATED"/>
    <property type="match status" value="1"/>
</dbReference>
<keyword evidence="8 10" id="KW-0456">Lyase</keyword>
<evidence type="ECO:0000256" key="3">
    <source>
        <dbReference type="ARBA" id="ARBA00004729"/>
    </source>
</evidence>
<dbReference type="NCBIfam" id="NF002458">
    <property type="entry name" value="PRK01641.1"/>
    <property type="match status" value="1"/>
</dbReference>
<dbReference type="EC" id="4.2.1.33" evidence="10"/>
<evidence type="ECO:0000256" key="8">
    <source>
        <dbReference type="ARBA" id="ARBA00023239"/>
    </source>
</evidence>
<dbReference type="SUPFAM" id="SSF52016">
    <property type="entry name" value="LeuD/IlvD-like"/>
    <property type="match status" value="1"/>
</dbReference>